<dbReference type="SUPFAM" id="SSF52200">
    <property type="entry name" value="Toll/Interleukin receptor TIR domain"/>
    <property type="match status" value="1"/>
</dbReference>
<proteinExistence type="predicted"/>
<dbReference type="EMBL" id="CP001804">
    <property type="protein sequence ID" value="ACY18072.1"/>
    <property type="molecule type" value="Genomic_DNA"/>
</dbReference>
<keyword evidence="3" id="KW-1185">Reference proteome</keyword>
<dbReference type="HOGENOM" id="CLU_635805_0_0_7"/>
<dbReference type="InterPro" id="IPR000157">
    <property type="entry name" value="TIR_dom"/>
</dbReference>
<name>D0LG47_HALO1</name>
<dbReference type="KEGG" id="hoh:Hoch_5590"/>
<dbReference type="Proteomes" id="UP000001880">
    <property type="component" value="Chromosome"/>
</dbReference>
<evidence type="ECO:0000313" key="3">
    <source>
        <dbReference type="Proteomes" id="UP000001880"/>
    </source>
</evidence>
<evidence type="ECO:0000259" key="1">
    <source>
        <dbReference type="PROSITE" id="PS50104"/>
    </source>
</evidence>
<dbReference type="RefSeq" id="WP_012830664.1">
    <property type="nucleotide sequence ID" value="NC_013440.1"/>
</dbReference>
<organism evidence="2 3">
    <name type="scientific">Haliangium ochraceum (strain DSM 14365 / JCM 11303 / SMP-2)</name>
    <dbReference type="NCBI Taxonomy" id="502025"/>
    <lineage>
        <taxon>Bacteria</taxon>
        <taxon>Pseudomonadati</taxon>
        <taxon>Myxococcota</taxon>
        <taxon>Polyangia</taxon>
        <taxon>Haliangiales</taxon>
        <taxon>Kofleriaceae</taxon>
        <taxon>Haliangium</taxon>
    </lineage>
</organism>
<dbReference type="STRING" id="502025.Hoch_5590"/>
<dbReference type="PROSITE" id="PS50104">
    <property type="entry name" value="TIR"/>
    <property type="match status" value="1"/>
</dbReference>
<sequence>MHFARIFLSHSSSDKELVHLVAAELAQRGVLSWLDIQELHAGATMSQVLARAIESQSLLALFLSPKAMSSAWVDEELATALRVEDEARAAGHARPVLPIFLGDPHHLVAKHPRLRARWLHADGDRVDRLGIVPDAALPRSQQAAHIAAKIADRVYDFLKLARADELGVILDQRGKGQHRAEPPPLPENLANCDCPALVFRPEISARSDSAVLAGAAWDGFAAALGDSVERALGSRTAAPRKIRIAGASQLALPFLLGKQLNRTHGAYLFCYARDGVPLKLDLGAFDTPLAGGDAGCARLAPDLEGEQLTATAATRDLRPPRLTLLIFHSERYMRQARAWLRAEDPDAAIAWIPHPERIEHSEQVVALARDIKAFVDHVDGDHVELATSLPFHAMPLLGALLTPHVFRSATVLERVRGDHDTEACYLRARIP</sequence>
<dbReference type="Pfam" id="PF13676">
    <property type="entry name" value="TIR_2"/>
    <property type="match status" value="1"/>
</dbReference>
<feature type="domain" description="TIR" evidence="1">
    <location>
        <begin position="2"/>
        <end position="150"/>
    </location>
</feature>
<dbReference type="InterPro" id="IPR035897">
    <property type="entry name" value="Toll_tir_struct_dom_sf"/>
</dbReference>
<dbReference type="AlphaFoldDB" id="D0LG47"/>
<accession>D0LG47</accession>
<evidence type="ECO:0000313" key="2">
    <source>
        <dbReference type="EMBL" id="ACY18072.1"/>
    </source>
</evidence>
<reference evidence="2 3" key="1">
    <citation type="journal article" date="2010" name="Stand. Genomic Sci.">
        <title>Complete genome sequence of Haliangium ochraceum type strain (SMP-2).</title>
        <authorList>
            <consortium name="US DOE Joint Genome Institute (JGI-PGF)"/>
            <person name="Ivanova N."/>
            <person name="Daum C."/>
            <person name="Lang E."/>
            <person name="Abt B."/>
            <person name="Kopitz M."/>
            <person name="Saunders E."/>
            <person name="Lapidus A."/>
            <person name="Lucas S."/>
            <person name="Glavina Del Rio T."/>
            <person name="Nolan M."/>
            <person name="Tice H."/>
            <person name="Copeland A."/>
            <person name="Cheng J.F."/>
            <person name="Chen F."/>
            <person name="Bruce D."/>
            <person name="Goodwin L."/>
            <person name="Pitluck S."/>
            <person name="Mavromatis K."/>
            <person name="Pati A."/>
            <person name="Mikhailova N."/>
            <person name="Chen A."/>
            <person name="Palaniappan K."/>
            <person name="Land M."/>
            <person name="Hauser L."/>
            <person name="Chang Y.J."/>
            <person name="Jeffries C.D."/>
            <person name="Detter J.C."/>
            <person name="Brettin T."/>
            <person name="Rohde M."/>
            <person name="Goker M."/>
            <person name="Bristow J."/>
            <person name="Markowitz V."/>
            <person name="Eisen J.A."/>
            <person name="Hugenholtz P."/>
            <person name="Kyrpides N.C."/>
            <person name="Klenk H.P."/>
        </authorList>
    </citation>
    <scope>NUCLEOTIDE SEQUENCE [LARGE SCALE GENOMIC DNA]</scope>
    <source>
        <strain evidence="3">DSM 14365 / CIP 107738 / JCM 11303 / AJ 13395 / SMP-2</strain>
    </source>
</reference>
<dbReference type="GO" id="GO:0007165">
    <property type="term" value="P:signal transduction"/>
    <property type="evidence" value="ECO:0007669"/>
    <property type="project" value="InterPro"/>
</dbReference>
<protein>
    <recommendedName>
        <fullName evidence="1">TIR domain-containing protein</fullName>
    </recommendedName>
</protein>
<gene>
    <name evidence="2" type="ordered locus">Hoch_5590</name>
</gene>
<dbReference type="Gene3D" id="3.40.50.10140">
    <property type="entry name" value="Toll/interleukin-1 receptor homology (TIR) domain"/>
    <property type="match status" value="1"/>
</dbReference>